<dbReference type="SMART" id="SM00918">
    <property type="entry name" value="Lig_chan-Glu_bd"/>
    <property type="match status" value="1"/>
</dbReference>
<keyword evidence="6 20" id="KW-1133">Transmembrane helix</keyword>
<proteinExistence type="evidence at transcript level"/>
<feature type="signal peptide" evidence="21">
    <location>
        <begin position="1"/>
        <end position="18"/>
    </location>
</feature>
<keyword evidence="7" id="KW-0770">Synapse</keyword>
<evidence type="ECO:0000256" key="17">
    <source>
        <dbReference type="PIRSR" id="PIRSR601508-1"/>
    </source>
</evidence>
<evidence type="ECO:0000256" key="15">
    <source>
        <dbReference type="ARBA" id="ARBA00034104"/>
    </source>
</evidence>
<evidence type="ECO:0000256" key="13">
    <source>
        <dbReference type="ARBA" id="ARBA00023286"/>
    </source>
</evidence>
<evidence type="ECO:0000259" key="23">
    <source>
        <dbReference type="SMART" id="SM00918"/>
    </source>
</evidence>
<evidence type="ECO:0000256" key="16">
    <source>
        <dbReference type="ARBA" id="ARBA00072754"/>
    </source>
</evidence>
<dbReference type="Gene3D" id="1.10.287.70">
    <property type="match status" value="1"/>
</dbReference>
<evidence type="ECO:0000256" key="4">
    <source>
        <dbReference type="ARBA" id="ARBA00022692"/>
    </source>
</evidence>
<evidence type="ECO:0000256" key="2">
    <source>
        <dbReference type="ARBA" id="ARBA00022448"/>
    </source>
</evidence>
<feature type="transmembrane region" description="Helical" evidence="20">
    <location>
        <begin position="821"/>
        <end position="845"/>
    </location>
</feature>
<evidence type="ECO:0000256" key="14">
    <source>
        <dbReference type="ARBA" id="ARBA00023303"/>
    </source>
</evidence>
<dbReference type="PRINTS" id="PR00177">
    <property type="entry name" value="NMDARECEPTOR"/>
</dbReference>
<dbReference type="InterPro" id="IPR019594">
    <property type="entry name" value="Glu/Gly-bd"/>
</dbReference>
<dbReference type="SUPFAM" id="SSF81324">
    <property type="entry name" value="Voltage-gated potassium channels"/>
    <property type="match status" value="1"/>
</dbReference>
<name>A0A7T3UYY3_DIACI</name>
<dbReference type="InterPro" id="IPR028082">
    <property type="entry name" value="Peripla_BP_I"/>
</dbReference>
<comment type="subcellular location">
    <subcellularLocation>
        <location evidence="15">Postsynaptic cell membrane</location>
        <topology evidence="15">Multi-pass membrane protein</topology>
    </subcellularLocation>
</comment>
<sequence>MRIQLLIVIVLSFNSANAYLPYQVDKREPIKIMGIFGPNEEEVATAFEIAVRRINKDFKALPPDIILEPIVQHVENYDSLHTAKLMCNATSEGIAAIFGPQSIENRNIIESMCQMFDIPHVEAFWDPNKYFIPTNGVHGVNVYPESHLISKGISVIINDMDWDTFTIIYETHDNLVYLQQVLENAHDDDKEIRPGRPSVTIRQLPPDTDDYRPLLKEIKNSSESHILLDCSMDKTVTILKQAKEVHLMGDYQNYILTNLNAHTVDFQDFQPGYANITTVRMINPTNPHIRSIMNGWIYEENERGRSLNVRAETVKIEAALMYDAVYLFAAALQSLGERKPLPTPLSCENPSSWQHGLGIGNLMKSITIDGMTGRINLDSQTGRRNSFSLEFVEYVSDQWKVLGTWNTAFGLNHSRTVEQMDKEKKEKIENRTLTVTSKTGEPYMMKNPETGELYGYSVDLIKMIANELNFTYKFVLERENTYGTLNPQTGKWNGLIGELQEQRADLAICDLTITSERRAAVDFTMPFMTLGISILYRKPAKKQPDLFSFLEPLSFDVWVYMATAYLGVSLLLFFLARCTPYEWESQHPCDSDPDELENVLNLVNCLWFSLGSVLAQGCDILPKAVSTRLVAGMWWFFTLIMISSYTANLAAFLTNTRMNPPIKNVEDLAKAGRIKYGCVEMGSTRNFFKNSNVSLYQRMHSAMESSRPSVFVKSNKEGVERVVKEKGKYAFFMESTGIEYEVEKNCDLMQVGGLLDSKGYGIAMPTNSPHRSTVSGAVLRLQESGKLRDLKNKHWKEHNQTVKCEKDEDETDNPELGIDNVGGVFVVLIAGCGVSFLFSLLEFLWNVRKVAVEEKLSPYEAFMLELKFAIRCYGTSKPVRRKASTPSLKSNSLANLDLFNNKMNMINYNSTR</sequence>
<evidence type="ECO:0000256" key="9">
    <source>
        <dbReference type="ARBA" id="ARBA00023136"/>
    </source>
</evidence>
<evidence type="ECO:0000256" key="7">
    <source>
        <dbReference type="ARBA" id="ARBA00023018"/>
    </source>
</evidence>
<gene>
    <name evidence="24" type="primary">IR5</name>
</gene>
<dbReference type="SUPFAM" id="SSF53850">
    <property type="entry name" value="Periplasmic binding protein-like II"/>
    <property type="match status" value="1"/>
</dbReference>
<organism evidence="24">
    <name type="scientific">Diaphorina citri</name>
    <name type="common">Asian citrus psyllid</name>
    <dbReference type="NCBI Taxonomy" id="121845"/>
    <lineage>
        <taxon>Eukaryota</taxon>
        <taxon>Metazoa</taxon>
        <taxon>Ecdysozoa</taxon>
        <taxon>Arthropoda</taxon>
        <taxon>Hexapoda</taxon>
        <taxon>Insecta</taxon>
        <taxon>Pterygota</taxon>
        <taxon>Neoptera</taxon>
        <taxon>Paraneoptera</taxon>
        <taxon>Hemiptera</taxon>
        <taxon>Sternorrhyncha</taxon>
        <taxon>Psylloidea</taxon>
        <taxon>Psyllidae</taxon>
        <taxon>Diaphorininae</taxon>
        <taxon>Diaphorina</taxon>
    </lineage>
</organism>
<feature type="transmembrane region" description="Helical" evidence="20">
    <location>
        <begin position="557"/>
        <end position="576"/>
    </location>
</feature>
<feature type="binding site" evidence="17">
    <location>
        <position position="512"/>
    </location>
    <ligand>
        <name>L-glutamate</name>
        <dbReference type="ChEBI" id="CHEBI:29985"/>
    </ligand>
</feature>
<feature type="binding site" evidence="17">
    <location>
        <position position="683"/>
    </location>
    <ligand>
        <name>L-glutamate</name>
        <dbReference type="ChEBI" id="CHEBI:29985"/>
    </ligand>
</feature>
<keyword evidence="10 24" id="KW-0675">Receptor</keyword>
<accession>A0A7T3UYY3</accession>
<dbReference type="FunFam" id="3.40.190.10:FF:000178">
    <property type="entry name" value="Glutamate receptor subunit"/>
    <property type="match status" value="1"/>
</dbReference>
<dbReference type="AlphaFoldDB" id="A0A7T3UYY3"/>
<feature type="binding site" evidence="17">
    <location>
        <position position="684"/>
    </location>
    <ligand>
        <name>L-glutamate</name>
        <dbReference type="ChEBI" id="CHEBI:29985"/>
    </ligand>
</feature>
<dbReference type="GO" id="GO:0008328">
    <property type="term" value="C:ionotropic glutamate receptor complex"/>
    <property type="evidence" value="ECO:0007669"/>
    <property type="project" value="UniProtKB-ARBA"/>
</dbReference>
<dbReference type="PANTHER" id="PTHR18966">
    <property type="entry name" value="IONOTROPIC GLUTAMATE RECEPTOR"/>
    <property type="match status" value="1"/>
</dbReference>
<feature type="binding site" evidence="17">
    <location>
        <position position="734"/>
    </location>
    <ligand>
        <name>L-glutamate</name>
        <dbReference type="ChEBI" id="CHEBI:29985"/>
    </ligand>
</feature>
<evidence type="ECO:0000256" key="8">
    <source>
        <dbReference type="ARBA" id="ARBA00023065"/>
    </source>
</evidence>
<comment type="similarity">
    <text evidence="1">Belongs to the glutamate-gated ion channel (TC 1.A.10.1) family.</text>
</comment>
<dbReference type="InterPro" id="IPR001508">
    <property type="entry name" value="Iono_Glu_rcpt_met"/>
</dbReference>
<dbReference type="GO" id="GO:0045211">
    <property type="term" value="C:postsynaptic membrane"/>
    <property type="evidence" value="ECO:0007669"/>
    <property type="project" value="UniProtKB-SubCell"/>
</dbReference>
<evidence type="ECO:0000256" key="12">
    <source>
        <dbReference type="ARBA" id="ARBA00023257"/>
    </source>
</evidence>
<feature type="transmembrane region" description="Helical" evidence="20">
    <location>
        <begin position="633"/>
        <end position="653"/>
    </location>
</feature>
<keyword evidence="2" id="KW-0813">Transport</keyword>
<evidence type="ECO:0000256" key="5">
    <source>
        <dbReference type="ARBA" id="ARBA00022729"/>
    </source>
</evidence>
<dbReference type="EMBL" id="MN731554">
    <property type="protein sequence ID" value="QPZ88969.1"/>
    <property type="molecule type" value="mRNA"/>
</dbReference>
<keyword evidence="4 20" id="KW-0812">Transmembrane</keyword>
<keyword evidence="13" id="KW-1071">Ligand-gated ion channel</keyword>
<dbReference type="InterPro" id="IPR015683">
    <property type="entry name" value="Ionotropic_Glu_rcpt"/>
</dbReference>
<dbReference type="InterPro" id="IPR001320">
    <property type="entry name" value="Iontro_rcpt_C"/>
</dbReference>
<keyword evidence="9 20" id="KW-0472">Membrane</keyword>
<keyword evidence="19" id="KW-1015">Disulfide bond</keyword>
<dbReference type="FunFam" id="3.40.190.10:FF:000061">
    <property type="entry name" value="Glutamate receptor, ionotropic kainate"/>
    <property type="match status" value="1"/>
</dbReference>
<protein>
    <recommendedName>
        <fullName evidence="16">Glutamate receptor 1</fullName>
    </recommendedName>
</protein>
<evidence type="ECO:0000256" key="18">
    <source>
        <dbReference type="PIRSR" id="PIRSR601508-2"/>
    </source>
</evidence>
<feature type="domain" description="Ionotropic glutamate receptor L-glutamate and glycine-binding" evidence="23">
    <location>
        <begin position="442"/>
        <end position="501"/>
    </location>
</feature>
<dbReference type="Gene3D" id="3.40.190.10">
    <property type="entry name" value="Periplasmic binding protein-like II"/>
    <property type="match status" value="2"/>
</dbReference>
<feature type="site" description="Interaction with the cone snail toxin Con-ikot-ikot" evidence="18">
    <location>
        <position position="689"/>
    </location>
</feature>
<evidence type="ECO:0000256" key="20">
    <source>
        <dbReference type="SAM" id="Phobius"/>
    </source>
</evidence>
<dbReference type="SMART" id="SM00079">
    <property type="entry name" value="PBPe"/>
    <property type="match status" value="1"/>
</dbReference>
<feature type="chain" id="PRO_5031212650" description="Glutamate receptor 1" evidence="21">
    <location>
        <begin position="19"/>
        <end position="912"/>
    </location>
</feature>
<reference evidence="24" key="1">
    <citation type="submission" date="2019-11" db="EMBL/GenBank/DDBJ databases">
        <title>Host plant odors and their recognition by OBPs of Diaphorina citri Kuwayama (Hemiptera: Psyllidae).</title>
        <authorList>
            <person name="Zhengbing W."/>
            <person name="Xinnian Z."/>
        </authorList>
    </citation>
    <scope>NUCLEOTIDE SEQUENCE</scope>
</reference>
<feature type="domain" description="Ionotropic glutamate receptor C-terminal" evidence="22">
    <location>
        <begin position="432"/>
        <end position="797"/>
    </location>
</feature>
<keyword evidence="14" id="KW-0407">Ion channel</keyword>
<dbReference type="CDD" id="cd06382">
    <property type="entry name" value="PBP1_iGluR_Kainate"/>
    <property type="match status" value="1"/>
</dbReference>
<keyword evidence="5 21" id="KW-0732">Signal</keyword>
<feature type="site" description="Crucial to convey clamshell closure to channel opening" evidence="18">
    <location>
        <position position="662"/>
    </location>
</feature>
<dbReference type="GO" id="GO:0004970">
    <property type="term" value="F:glutamate-gated receptor activity"/>
    <property type="evidence" value="ECO:0007669"/>
    <property type="project" value="UniProtKB-ARBA"/>
</dbReference>
<evidence type="ECO:0000256" key="6">
    <source>
        <dbReference type="ARBA" id="ARBA00022989"/>
    </source>
</evidence>
<dbReference type="Pfam" id="PF10613">
    <property type="entry name" value="Lig_chan-Glu_bd"/>
    <property type="match status" value="1"/>
</dbReference>
<keyword evidence="12" id="KW-0628">Postsynaptic cell membrane</keyword>
<dbReference type="SUPFAM" id="SSF53822">
    <property type="entry name" value="Periplasmic binding protein-like I"/>
    <property type="match status" value="1"/>
</dbReference>
<feature type="binding site" evidence="17">
    <location>
        <position position="517"/>
    </location>
    <ligand>
        <name>L-glutamate</name>
        <dbReference type="ChEBI" id="CHEBI:29985"/>
    </ligand>
</feature>
<evidence type="ECO:0000256" key="10">
    <source>
        <dbReference type="ARBA" id="ARBA00023170"/>
    </source>
</evidence>
<evidence type="ECO:0000256" key="1">
    <source>
        <dbReference type="ARBA" id="ARBA00008685"/>
    </source>
</evidence>
<feature type="disulfide bond" evidence="19">
    <location>
        <begin position="746"/>
        <end position="804"/>
    </location>
</feature>
<keyword evidence="8" id="KW-0406">Ion transport</keyword>
<dbReference type="Pfam" id="PF00060">
    <property type="entry name" value="Lig_chan"/>
    <property type="match status" value="1"/>
</dbReference>
<evidence type="ECO:0000256" key="11">
    <source>
        <dbReference type="ARBA" id="ARBA00023180"/>
    </source>
</evidence>
<evidence type="ECO:0000256" key="19">
    <source>
        <dbReference type="PIRSR" id="PIRSR601508-3"/>
    </source>
</evidence>
<keyword evidence="11" id="KW-0325">Glycoprotein</keyword>
<evidence type="ECO:0000256" key="21">
    <source>
        <dbReference type="SAM" id="SignalP"/>
    </source>
</evidence>
<dbReference type="InterPro" id="IPR001828">
    <property type="entry name" value="ANF_lig-bd_rcpt"/>
</dbReference>
<evidence type="ECO:0000256" key="3">
    <source>
        <dbReference type="ARBA" id="ARBA00022475"/>
    </source>
</evidence>
<evidence type="ECO:0000313" key="24">
    <source>
        <dbReference type="EMBL" id="QPZ88969.1"/>
    </source>
</evidence>
<keyword evidence="3" id="KW-1003">Cell membrane</keyword>
<evidence type="ECO:0000259" key="22">
    <source>
        <dbReference type="SMART" id="SM00079"/>
    </source>
</evidence>
<dbReference type="FunFam" id="1.10.287.70:FF:000064">
    <property type="entry name" value="Glutamate receptor ionotropic, kainate"/>
    <property type="match status" value="1"/>
</dbReference>
<dbReference type="Pfam" id="PF01094">
    <property type="entry name" value="ANF_receptor"/>
    <property type="match status" value="1"/>
</dbReference>
<dbReference type="Gene3D" id="3.40.50.2300">
    <property type="match status" value="2"/>
</dbReference>